<evidence type="ECO:0000313" key="11">
    <source>
        <dbReference type="Proteomes" id="UP001363151"/>
    </source>
</evidence>
<protein>
    <submittedName>
        <fullName evidence="10">Nitroreductase</fullName>
    </submittedName>
</protein>
<evidence type="ECO:0000256" key="7">
    <source>
        <dbReference type="ARBA" id="ARBA00023027"/>
    </source>
</evidence>
<evidence type="ECO:0000256" key="8">
    <source>
        <dbReference type="SAM" id="Phobius"/>
    </source>
</evidence>
<dbReference type="Gene3D" id="3.40.109.10">
    <property type="entry name" value="NADH Oxidase"/>
    <property type="match status" value="1"/>
</dbReference>
<evidence type="ECO:0000256" key="4">
    <source>
        <dbReference type="ARBA" id="ARBA00022643"/>
    </source>
</evidence>
<evidence type="ECO:0000256" key="3">
    <source>
        <dbReference type="ARBA" id="ARBA00022630"/>
    </source>
</evidence>
<evidence type="ECO:0000256" key="5">
    <source>
        <dbReference type="ARBA" id="ARBA00022857"/>
    </source>
</evidence>
<dbReference type="InterPro" id="IPR000415">
    <property type="entry name" value="Nitroreductase-like"/>
</dbReference>
<dbReference type="InterPro" id="IPR052530">
    <property type="entry name" value="NAD(P)H_nitroreductase"/>
</dbReference>
<keyword evidence="5" id="KW-0521">NADP</keyword>
<proteinExistence type="inferred from homology"/>
<comment type="cofactor">
    <cofactor evidence="1">
        <name>FMN</name>
        <dbReference type="ChEBI" id="CHEBI:58210"/>
    </cofactor>
</comment>
<feature type="domain" description="Nitroreductase" evidence="9">
    <location>
        <begin position="52"/>
        <end position="228"/>
    </location>
</feature>
<accession>A0ABR1FSA5</accession>
<keyword evidence="3" id="KW-0285">Flavoprotein</keyword>
<feature type="transmembrane region" description="Helical" evidence="8">
    <location>
        <begin position="12"/>
        <end position="29"/>
    </location>
</feature>
<comment type="caution">
    <text evidence="10">The sequence shown here is derived from an EMBL/GenBank/DDBJ whole genome shotgun (WGS) entry which is preliminary data.</text>
</comment>
<dbReference type="PANTHER" id="PTHR43821:SF1">
    <property type="entry name" value="NAD(P)H NITROREDUCTASE YDJA-RELATED"/>
    <property type="match status" value="1"/>
</dbReference>
<evidence type="ECO:0000256" key="1">
    <source>
        <dbReference type="ARBA" id="ARBA00001917"/>
    </source>
</evidence>
<dbReference type="Proteomes" id="UP001363151">
    <property type="component" value="Unassembled WGS sequence"/>
</dbReference>
<keyword evidence="7" id="KW-0520">NAD</keyword>
<keyword evidence="11" id="KW-1185">Reference proteome</keyword>
<dbReference type="CDD" id="cd02135">
    <property type="entry name" value="YdjA-like"/>
    <property type="match status" value="1"/>
</dbReference>
<sequence>MALSKILAEVDSIAATVFVAVVVASLIYLKSSPPPPKAETTATPASVGALMRARRSIFPKDFASDPQIPREAVERALACANWAPTHGKTEPWRFVVFEGPSGVDKFLAMKHAAIAAQPGLPEDARKAALTKAEKKAKDLRKCAYIIAICVKRLRNASDKLMPMWEEVAATSMAVQNLHLALWTEKAYGYWSSGGYKGWLDVPDVRSMLGMDGDVDGERDDVLGFFFVGAATEEKVRGYRAKRGDVAAKTTWY</sequence>
<name>A0ABR1FSA5_AURAN</name>
<reference evidence="10 11" key="1">
    <citation type="submission" date="2024-03" db="EMBL/GenBank/DDBJ databases">
        <title>Aureococcus anophagefferens CCMP1851 and Kratosvirus quantuckense: Draft genome of a second virus-susceptible host strain in the model system.</title>
        <authorList>
            <person name="Chase E."/>
            <person name="Truchon A.R."/>
            <person name="Schepens W."/>
            <person name="Wilhelm S.W."/>
        </authorList>
    </citation>
    <scope>NUCLEOTIDE SEQUENCE [LARGE SCALE GENOMIC DNA]</scope>
    <source>
        <strain evidence="10 11">CCMP1851</strain>
    </source>
</reference>
<dbReference type="Pfam" id="PF00881">
    <property type="entry name" value="Nitroreductase"/>
    <property type="match status" value="1"/>
</dbReference>
<keyword evidence="8" id="KW-1133">Transmembrane helix</keyword>
<gene>
    <name evidence="10" type="ORF">SO694_00096082</name>
</gene>
<dbReference type="InterPro" id="IPR029479">
    <property type="entry name" value="Nitroreductase"/>
</dbReference>
<dbReference type="InterPro" id="IPR026021">
    <property type="entry name" value="YdjA-like"/>
</dbReference>
<dbReference type="SUPFAM" id="SSF55469">
    <property type="entry name" value="FMN-dependent nitroreductase-like"/>
    <property type="match status" value="1"/>
</dbReference>
<evidence type="ECO:0000256" key="6">
    <source>
        <dbReference type="ARBA" id="ARBA00023002"/>
    </source>
</evidence>
<evidence type="ECO:0000256" key="2">
    <source>
        <dbReference type="ARBA" id="ARBA00007118"/>
    </source>
</evidence>
<evidence type="ECO:0000313" key="10">
    <source>
        <dbReference type="EMBL" id="KAK7237347.1"/>
    </source>
</evidence>
<keyword evidence="6" id="KW-0560">Oxidoreductase</keyword>
<evidence type="ECO:0000259" key="9">
    <source>
        <dbReference type="Pfam" id="PF00881"/>
    </source>
</evidence>
<keyword evidence="4" id="KW-0288">FMN</keyword>
<organism evidence="10 11">
    <name type="scientific">Aureococcus anophagefferens</name>
    <name type="common">Harmful bloom alga</name>
    <dbReference type="NCBI Taxonomy" id="44056"/>
    <lineage>
        <taxon>Eukaryota</taxon>
        <taxon>Sar</taxon>
        <taxon>Stramenopiles</taxon>
        <taxon>Ochrophyta</taxon>
        <taxon>Pelagophyceae</taxon>
        <taxon>Pelagomonadales</taxon>
        <taxon>Pelagomonadaceae</taxon>
        <taxon>Aureococcus</taxon>
    </lineage>
</organism>
<dbReference type="PANTHER" id="PTHR43821">
    <property type="entry name" value="NAD(P)H NITROREDUCTASE YDJA-RELATED"/>
    <property type="match status" value="1"/>
</dbReference>
<dbReference type="EMBL" id="JBBJCI010000252">
    <property type="protein sequence ID" value="KAK7237347.1"/>
    <property type="molecule type" value="Genomic_DNA"/>
</dbReference>
<comment type="similarity">
    <text evidence="2">Belongs to the nitroreductase family.</text>
</comment>
<keyword evidence="8" id="KW-0812">Transmembrane</keyword>
<keyword evidence="8" id="KW-0472">Membrane</keyword>